<reference evidence="1 2" key="1">
    <citation type="submission" date="2024-04" db="EMBL/GenBank/DDBJ databases">
        <authorList>
            <person name="Fracassetti M."/>
        </authorList>
    </citation>
    <scope>NUCLEOTIDE SEQUENCE [LARGE SCALE GENOMIC DNA]</scope>
</reference>
<evidence type="ECO:0000313" key="1">
    <source>
        <dbReference type="EMBL" id="CAL1388658.1"/>
    </source>
</evidence>
<dbReference type="EMBL" id="OZ034818">
    <property type="protein sequence ID" value="CAL1388658.1"/>
    <property type="molecule type" value="Genomic_DNA"/>
</dbReference>
<evidence type="ECO:0000313" key="2">
    <source>
        <dbReference type="Proteomes" id="UP001497516"/>
    </source>
</evidence>
<dbReference type="Proteomes" id="UP001497516">
    <property type="component" value="Chromosome 5"/>
</dbReference>
<gene>
    <name evidence="1" type="ORF">LTRI10_LOCUS29577</name>
</gene>
<keyword evidence="2" id="KW-1185">Reference proteome</keyword>
<accession>A0AAV2ESS3</accession>
<protein>
    <submittedName>
        <fullName evidence="1">Uncharacterized protein</fullName>
    </submittedName>
</protein>
<dbReference type="AlphaFoldDB" id="A0AAV2ESS3"/>
<organism evidence="1 2">
    <name type="scientific">Linum trigynum</name>
    <dbReference type="NCBI Taxonomy" id="586398"/>
    <lineage>
        <taxon>Eukaryota</taxon>
        <taxon>Viridiplantae</taxon>
        <taxon>Streptophyta</taxon>
        <taxon>Embryophyta</taxon>
        <taxon>Tracheophyta</taxon>
        <taxon>Spermatophyta</taxon>
        <taxon>Magnoliopsida</taxon>
        <taxon>eudicotyledons</taxon>
        <taxon>Gunneridae</taxon>
        <taxon>Pentapetalae</taxon>
        <taxon>rosids</taxon>
        <taxon>fabids</taxon>
        <taxon>Malpighiales</taxon>
        <taxon>Linaceae</taxon>
        <taxon>Linum</taxon>
    </lineage>
</organism>
<name>A0AAV2ESS3_9ROSI</name>
<sequence>MNCNNRTHFPVPLASPHQRNMSLIGGVISDLATTLSHAISALRHHEKKIRRWGFWLDFELVWQFIKFNHCVAITVSKSEYMRSLQGEELRKGLNFEAMFGYLEQLKGLFVAEKPNILA</sequence>
<proteinExistence type="predicted"/>